<dbReference type="Pfam" id="PF13419">
    <property type="entry name" value="HAD_2"/>
    <property type="match status" value="1"/>
</dbReference>
<evidence type="ECO:0000313" key="2">
    <source>
        <dbReference type="Proteomes" id="UP000199682"/>
    </source>
</evidence>
<dbReference type="SUPFAM" id="SSF56784">
    <property type="entry name" value="HAD-like"/>
    <property type="match status" value="1"/>
</dbReference>
<reference evidence="2" key="1">
    <citation type="submission" date="2016-10" db="EMBL/GenBank/DDBJ databases">
        <authorList>
            <person name="Varghese N."/>
            <person name="Submissions S."/>
        </authorList>
    </citation>
    <scope>NUCLEOTIDE SEQUENCE [LARGE SCALE GENOMIC DNA]</scope>
    <source>
        <strain evidence="2">DSM 44796</strain>
    </source>
</reference>
<dbReference type="PANTHER" id="PTHR43434">
    <property type="entry name" value="PHOSPHOGLYCOLATE PHOSPHATASE"/>
    <property type="match status" value="1"/>
</dbReference>
<dbReference type="InterPro" id="IPR023214">
    <property type="entry name" value="HAD_sf"/>
</dbReference>
<name>A0A1H0A9D5_9PSEU</name>
<dbReference type="RefSeq" id="WP_090015514.1">
    <property type="nucleotide sequence ID" value="NZ_FNET01000044.1"/>
</dbReference>
<dbReference type="InterPro" id="IPR023198">
    <property type="entry name" value="PGP-like_dom2"/>
</dbReference>
<dbReference type="GO" id="GO:0006281">
    <property type="term" value="P:DNA repair"/>
    <property type="evidence" value="ECO:0007669"/>
    <property type="project" value="TreeGrafter"/>
</dbReference>
<gene>
    <name evidence="1" type="ORF">SAMN04488074_14410</name>
</gene>
<dbReference type="InterPro" id="IPR041492">
    <property type="entry name" value="HAD_2"/>
</dbReference>
<dbReference type="AlphaFoldDB" id="A0A1H0A9D5"/>
<dbReference type="PANTHER" id="PTHR43434:SF1">
    <property type="entry name" value="PHOSPHOGLYCOLATE PHOSPHATASE"/>
    <property type="match status" value="1"/>
</dbReference>
<proteinExistence type="predicted"/>
<dbReference type="SFLD" id="SFLDG01129">
    <property type="entry name" value="C1.5:_HAD__Beta-PGM__Phosphata"/>
    <property type="match status" value="1"/>
</dbReference>
<dbReference type="Proteomes" id="UP000199682">
    <property type="component" value="Unassembled WGS sequence"/>
</dbReference>
<organism evidence="1 2">
    <name type="scientific">Lentzea albidocapillata subsp. violacea</name>
    <dbReference type="NCBI Taxonomy" id="128104"/>
    <lineage>
        <taxon>Bacteria</taxon>
        <taxon>Bacillati</taxon>
        <taxon>Actinomycetota</taxon>
        <taxon>Actinomycetes</taxon>
        <taxon>Pseudonocardiales</taxon>
        <taxon>Pseudonocardiaceae</taxon>
        <taxon>Lentzea</taxon>
    </lineage>
</organism>
<dbReference type="Gene3D" id="3.40.50.1000">
    <property type="entry name" value="HAD superfamily/HAD-like"/>
    <property type="match status" value="2"/>
</dbReference>
<sequence length="205" mass="21777">MPFTVGFDLDMTLIDPRPGMAAVMNEVGARTGYALDGEKFASNLGPPLDMIYREMGVPEDEVPDLVSLFRALYPEVVIPSTVALPGAAKALQCVRELGGSTMVVTGKYRKNAALHLEAMGWEVDHLYGELWATGKSESLKLHGAAVYVGDHIGDMRGAVEAGALGVGVVTGPCSRAELTEAGAAVVLEDLREFPEWLRTSSGVLS</sequence>
<dbReference type="Gene3D" id="1.10.150.240">
    <property type="entry name" value="Putative phosphatase, domain 2"/>
    <property type="match status" value="1"/>
</dbReference>
<evidence type="ECO:0000313" key="1">
    <source>
        <dbReference type="EMBL" id="SDN29366.1"/>
    </source>
</evidence>
<protein>
    <submittedName>
        <fullName evidence="1">Phosphoglycolate phosphatase</fullName>
    </submittedName>
</protein>
<accession>A0A1H0A9D5</accession>
<dbReference type="GO" id="GO:0008967">
    <property type="term" value="F:phosphoglycolate phosphatase activity"/>
    <property type="evidence" value="ECO:0007669"/>
    <property type="project" value="TreeGrafter"/>
</dbReference>
<dbReference type="InterPro" id="IPR050155">
    <property type="entry name" value="HAD-like_hydrolase_sf"/>
</dbReference>
<dbReference type="InterPro" id="IPR036412">
    <property type="entry name" value="HAD-like_sf"/>
</dbReference>
<dbReference type="SFLD" id="SFLDS00003">
    <property type="entry name" value="Haloacid_Dehalogenase"/>
    <property type="match status" value="1"/>
</dbReference>
<dbReference type="EMBL" id="FNET01000044">
    <property type="protein sequence ID" value="SDN29366.1"/>
    <property type="molecule type" value="Genomic_DNA"/>
</dbReference>